<name>A0ABM0LTZ6_SACKO</name>
<dbReference type="Gene3D" id="3.10.100.10">
    <property type="entry name" value="Mannose-Binding Protein A, subunit A"/>
    <property type="match status" value="1"/>
</dbReference>
<dbReference type="CDD" id="cd00037">
    <property type="entry name" value="CLECT"/>
    <property type="match status" value="1"/>
</dbReference>
<feature type="domain" description="C-type lectin" evidence="2">
    <location>
        <begin position="53"/>
        <end position="196"/>
    </location>
</feature>
<dbReference type="Pfam" id="PF00059">
    <property type="entry name" value="Lectin_C"/>
    <property type="match status" value="1"/>
</dbReference>
<evidence type="ECO:0000259" key="2">
    <source>
        <dbReference type="PROSITE" id="PS50041"/>
    </source>
</evidence>
<dbReference type="InterPro" id="IPR001304">
    <property type="entry name" value="C-type_lectin-like"/>
</dbReference>
<dbReference type="RefSeq" id="XP_006811237.1">
    <property type="nucleotide sequence ID" value="XM_006811174.1"/>
</dbReference>
<evidence type="ECO:0000256" key="1">
    <source>
        <dbReference type="SAM" id="MobiDB-lite"/>
    </source>
</evidence>
<dbReference type="PROSITE" id="PS50041">
    <property type="entry name" value="C_TYPE_LECTIN_2"/>
    <property type="match status" value="1"/>
</dbReference>
<gene>
    <name evidence="4" type="primary">LOC102803076</name>
</gene>
<organism evidence="3 4">
    <name type="scientific">Saccoglossus kowalevskii</name>
    <name type="common">Acorn worm</name>
    <dbReference type="NCBI Taxonomy" id="10224"/>
    <lineage>
        <taxon>Eukaryota</taxon>
        <taxon>Metazoa</taxon>
        <taxon>Hemichordata</taxon>
        <taxon>Enteropneusta</taxon>
        <taxon>Harrimaniidae</taxon>
        <taxon>Saccoglossus</taxon>
    </lineage>
</organism>
<feature type="region of interest" description="Disordered" evidence="1">
    <location>
        <begin position="247"/>
        <end position="272"/>
    </location>
</feature>
<proteinExistence type="predicted"/>
<dbReference type="GeneID" id="102803076"/>
<feature type="compositionally biased region" description="Polar residues" evidence="1">
    <location>
        <begin position="261"/>
        <end position="272"/>
    </location>
</feature>
<protein>
    <submittedName>
        <fullName evidence="4">Uncharacterized protein LOC102803076</fullName>
    </submittedName>
</protein>
<dbReference type="Proteomes" id="UP000694865">
    <property type="component" value="Unplaced"/>
</dbReference>
<dbReference type="InterPro" id="IPR016186">
    <property type="entry name" value="C-type_lectin-like/link_sf"/>
</dbReference>
<evidence type="ECO:0000313" key="3">
    <source>
        <dbReference type="Proteomes" id="UP000694865"/>
    </source>
</evidence>
<accession>A0ABM0LTZ6</accession>
<keyword evidence="3" id="KW-1185">Reference proteome</keyword>
<dbReference type="SUPFAM" id="SSF56436">
    <property type="entry name" value="C-type lectin-like"/>
    <property type="match status" value="1"/>
</dbReference>
<dbReference type="InterPro" id="IPR016187">
    <property type="entry name" value="CTDL_fold"/>
</dbReference>
<sequence length="343" mass="38118">MIITYANVMNPPTFQIVCLLICTSALGYGALSVSLGCPRIMDKSGTTSPTIHLGDMCYSFQLYDNHLAWNKAVDWCYYRSGSLVRFESVLKYEDVKDFLNVNASGYGSPIWIGGSCYSRTRYGLCDDKDNWYWIQGNGLKGEEMIFSSWDISTGEPNPNATGEGERVSMVMNMTSSAGSWAWYDWNILDWHAFICEFDPVIITSTEAITLSKVTTRAFSSTTLLPTTEELTSSMAPSTVLPTSLQTTASQTTKHRTKNEFVPSSTRSITNPDTTTKLSMVQTLGHNVTTVHNTPKTTMESIDSSSETDISTSQFRNEVDDGDTTLTVHLEDTFYSFQLGNQLD</sequence>
<dbReference type="SMART" id="SM00034">
    <property type="entry name" value="CLECT"/>
    <property type="match status" value="1"/>
</dbReference>
<reference evidence="4" key="1">
    <citation type="submission" date="2025-08" db="UniProtKB">
        <authorList>
            <consortium name="RefSeq"/>
        </authorList>
    </citation>
    <scope>IDENTIFICATION</scope>
    <source>
        <tissue evidence="4">Testes</tissue>
    </source>
</reference>
<evidence type="ECO:0000313" key="4">
    <source>
        <dbReference type="RefSeq" id="XP_006811237.1"/>
    </source>
</evidence>